<name>A0A8S5LVN8_9CAUD</name>
<dbReference type="EMBL" id="BK014752">
    <property type="protein sequence ID" value="DAD74097.1"/>
    <property type="molecule type" value="Genomic_DNA"/>
</dbReference>
<evidence type="ECO:0000313" key="1">
    <source>
        <dbReference type="EMBL" id="DAD74097.1"/>
    </source>
</evidence>
<organism evidence="1">
    <name type="scientific">Myoviridae sp. ctqYq4</name>
    <dbReference type="NCBI Taxonomy" id="2826702"/>
    <lineage>
        <taxon>Viruses</taxon>
        <taxon>Duplodnaviria</taxon>
        <taxon>Heunggongvirae</taxon>
        <taxon>Uroviricota</taxon>
        <taxon>Caudoviricetes</taxon>
    </lineage>
</organism>
<proteinExistence type="predicted"/>
<protein>
    <submittedName>
        <fullName evidence="1">Uncharacterized protein</fullName>
    </submittedName>
</protein>
<accession>A0A8S5LVN8</accession>
<reference evidence="1" key="1">
    <citation type="journal article" date="2021" name="Proc. Natl. Acad. Sci. U.S.A.">
        <title>A Catalog of Tens of Thousands of Viruses from Human Metagenomes Reveals Hidden Associations with Chronic Diseases.</title>
        <authorList>
            <person name="Tisza M.J."/>
            <person name="Buck C.B."/>
        </authorList>
    </citation>
    <scope>NUCLEOTIDE SEQUENCE</scope>
    <source>
        <strain evidence="1">CtqYq4</strain>
    </source>
</reference>
<sequence length="148" mass="15951">MTLEQKERRKAVLRYAVSVPEWNLALKHRVAAELTKCASLLMSVSQMMLATDAEDRFYPDRLDCGMSPTGYAKAISDAEYSLGTAASALETLVALADESNAFPLIGSVQTGGLDDAMGSIEAAYNSGLGWLADLCRVHGMDEVTYNHG</sequence>